<name>A0ABS9CE42_9BACT</name>
<organism evidence="2 3">
    <name type="scientific">Xylanibacter brevis</name>
    <dbReference type="NCBI Taxonomy" id="83231"/>
    <lineage>
        <taxon>Bacteria</taxon>
        <taxon>Pseudomonadati</taxon>
        <taxon>Bacteroidota</taxon>
        <taxon>Bacteroidia</taxon>
        <taxon>Bacteroidales</taxon>
        <taxon>Prevotellaceae</taxon>
        <taxon>Xylanibacter</taxon>
    </lineage>
</organism>
<feature type="transmembrane region" description="Helical" evidence="1">
    <location>
        <begin position="7"/>
        <end position="26"/>
    </location>
</feature>
<feature type="transmembrane region" description="Helical" evidence="1">
    <location>
        <begin position="524"/>
        <end position="542"/>
    </location>
</feature>
<dbReference type="PANTHER" id="PTHR38454:SF1">
    <property type="entry name" value="INTEGRAL MEMBRANE PROTEIN"/>
    <property type="match status" value="1"/>
</dbReference>
<feature type="transmembrane region" description="Helical" evidence="1">
    <location>
        <begin position="147"/>
        <end position="166"/>
    </location>
</feature>
<accession>A0ABS9CE42</accession>
<feature type="transmembrane region" description="Helical" evidence="1">
    <location>
        <begin position="171"/>
        <end position="188"/>
    </location>
</feature>
<feature type="transmembrane region" description="Helical" evidence="1">
    <location>
        <begin position="226"/>
        <end position="244"/>
    </location>
</feature>
<dbReference type="Pfam" id="PF09586">
    <property type="entry name" value="YfhO"/>
    <property type="match status" value="1"/>
</dbReference>
<proteinExistence type="predicted"/>
<gene>
    <name evidence="2" type="ORF">I6E12_03865</name>
</gene>
<dbReference type="InterPro" id="IPR018580">
    <property type="entry name" value="Uncharacterised_YfhO"/>
</dbReference>
<keyword evidence="1" id="KW-0812">Transmembrane</keyword>
<feature type="transmembrane region" description="Helical" evidence="1">
    <location>
        <begin position="410"/>
        <end position="432"/>
    </location>
</feature>
<dbReference type="RefSeq" id="WP_301637678.1">
    <property type="nucleotide sequence ID" value="NZ_JADYTN010000006.1"/>
</dbReference>
<feature type="transmembrane region" description="Helical" evidence="1">
    <location>
        <begin position="829"/>
        <end position="849"/>
    </location>
</feature>
<dbReference type="PANTHER" id="PTHR38454">
    <property type="entry name" value="INTEGRAL MEMBRANE PROTEIN-RELATED"/>
    <property type="match status" value="1"/>
</dbReference>
<keyword evidence="1" id="KW-1133">Transmembrane helix</keyword>
<comment type="caution">
    <text evidence="2">The sequence shown here is derived from an EMBL/GenBank/DDBJ whole genome shotgun (WGS) entry which is preliminary data.</text>
</comment>
<evidence type="ECO:0000256" key="1">
    <source>
        <dbReference type="SAM" id="Phobius"/>
    </source>
</evidence>
<reference evidence="2 3" key="1">
    <citation type="submission" date="2020-12" db="EMBL/GenBank/DDBJ databases">
        <title>Whole genome sequences of gut porcine anaerobes.</title>
        <authorList>
            <person name="Kubasova T."/>
            <person name="Jahodarova E."/>
            <person name="Rychlik I."/>
        </authorList>
    </citation>
    <scope>NUCLEOTIDE SEQUENCE [LARGE SCALE GENOMIC DNA]</scope>
    <source>
        <strain evidence="2 3">An925</strain>
    </source>
</reference>
<feature type="transmembrane region" description="Helical" evidence="1">
    <location>
        <begin position="549"/>
        <end position="565"/>
    </location>
</feature>
<evidence type="ECO:0000313" key="3">
    <source>
        <dbReference type="Proteomes" id="UP001200470"/>
    </source>
</evidence>
<protein>
    <submittedName>
        <fullName evidence="2">YfhO family protein</fullName>
    </submittedName>
</protein>
<feature type="transmembrane region" description="Helical" evidence="1">
    <location>
        <begin position="372"/>
        <end position="390"/>
    </location>
</feature>
<keyword evidence="1" id="KW-0472">Membrane</keyword>
<sequence length="857" mass="96817">MKSLKQWLPDILVVILFAAISFAYFFPADIEGRILYRHDSSAGRGAGQEASEYYQRTGERTRWTNSLFGGMPTYQTSPSYHSTDTIAQVGNAYHLWLPENVWYVFAYLLGFYILLRAFDFRWYLATLGAVVWAFSSYFFIIIAAGHIWKVIALAYLPPMIAGVVLAYRRKYMLGLLVTALFSALEVLANHVQMTYYYLFVVVAMAIAFIIEGAMKKDWKHLAKATGVCIAGATIGICINMSNLYHTWQYGKETMRGQSELVKKNTANQTSSGLDRDYITQWSYGIDETWTLLVPNTKGGASVSIASDPTAMKKADAEVSDFFQNTFNMNIYGSFSEYWGTQPMTAGPVYVGAFVLMLFILGLFIVKGPMKWALLAVTILSILLSWGRNFMPFTDFFLDYVPMYAKFRTVASILVIAEFTIPLLAMLALKKIVDEPEILKTQKKWFYLSFGLTGGLALLFAILPDVFFDFNSIHDADAINGLNAQLTNVLGNYPDMLANYQQNIYPRILPSLAAMHKAVFTADCIRSFVIIAIGTALLLLFSMKKIRKEWLVGALVVLCLVDMWQVNKRYLNDEMFVSKTVREEPVQKSSAIDHILQDKTLDFRVLNLAGDTFNENETSFYLKSIGGYHAAKLRRYQELIDEHIKKEIQGLATAFNKAQGDMTKVNGDSIYPVLNMLNTKYFILPLQANQTVPIENPYRYGNAWFVDQVDYVKNANAEIDALDKIDLRHHAVADSKFKDILGNSTQQDAVSLVTLKNYQPNELTYEVQSGKGGVVVFSEIYYPGWTATVDGEQQELGRVNYVLRALNVKPGHHQVVLTFKPKSITHTETIAYIAMGIMLLLIVVLIAEYIRRQRQAKS</sequence>
<feature type="transmembrane region" description="Helical" evidence="1">
    <location>
        <begin position="194"/>
        <end position="214"/>
    </location>
</feature>
<feature type="transmembrane region" description="Helical" evidence="1">
    <location>
        <begin position="100"/>
        <end position="115"/>
    </location>
</feature>
<dbReference type="EMBL" id="JADYTN010000006">
    <property type="protein sequence ID" value="MCF2563248.1"/>
    <property type="molecule type" value="Genomic_DNA"/>
</dbReference>
<feature type="transmembrane region" description="Helical" evidence="1">
    <location>
        <begin position="122"/>
        <end position="141"/>
    </location>
</feature>
<dbReference type="Proteomes" id="UP001200470">
    <property type="component" value="Unassembled WGS sequence"/>
</dbReference>
<evidence type="ECO:0000313" key="2">
    <source>
        <dbReference type="EMBL" id="MCF2563248.1"/>
    </source>
</evidence>
<keyword evidence="3" id="KW-1185">Reference proteome</keyword>
<feature type="transmembrane region" description="Helical" evidence="1">
    <location>
        <begin position="444"/>
        <end position="462"/>
    </location>
</feature>
<feature type="transmembrane region" description="Helical" evidence="1">
    <location>
        <begin position="346"/>
        <end position="365"/>
    </location>
</feature>